<dbReference type="InterPro" id="IPR002523">
    <property type="entry name" value="MgTranspt_CorA/ZnTranspt_ZntB"/>
</dbReference>
<dbReference type="EMBL" id="LT906446">
    <property type="protein sequence ID" value="SNV04963.1"/>
    <property type="molecule type" value="Genomic_DNA"/>
</dbReference>
<dbReference type="Gene3D" id="1.20.58.340">
    <property type="entry name" value="Magnesium transport protein CorA, transmembrane region"/>
    <property type="match status" value="2"/>
</dbReference>
<sequence>MLKIYKSMESGPLKELNLRTLEKGAWINIVAPTPYELKVVGNLTEVEPDFLRSALDNEERSHTDIEDNSIMVLTNVPVMRTFESYDTLPLAIILTPDYIITVCLEDTPVISDFNERTYRSFRTFKKTRFLFQILYKSVTYYLKYLRQIDKLSDEIESRLRDSTQNKEILRLLELQKGLTYFNASLRSNGAVLDKLMRLRSNYNLQNIIKLYEEDEDLLEDVIIENKQAREMVEMYSTILARLVDTFSSIMSNNLNLVMRFLTAITILLAIPTVISSFFGMNVEGFPAFSSGPFAFIDICVISIALSVICATVLWRKNMF</sequence>
<dbReference type="CDD" id="cd12827">
    <property type="entry name" value="EcCorA_ZntB-like_u2"/>
    <property type="match status" value="1"/>
</dbReference>
<comment type="subcellular location">
    <subcellularLocation>
        <location evidence="1">Membrane</location>
        <topology evidence="1">Multi-pass membrane protein</topology>
    </subcellularLocation>
</comment>
<gene>
    <name evidence="7" type="primary">corA</name>
    <name evidence="7" type="ORF">SAMEA4364220_02072</name>
</gene>
<dbReference type="InterPro" id="IPR047199">
    <property type="entry name" value="CorA-like"/>
</dbReference>
<keyword evidence="4 6" id="KW-1133">Transmembrane helix</keyword>
<keyword evidence="8" id="KW-1185">Reference proteome</keyword>
<evidence type="ECO:0000256" key="2">
    <source>
        <dbReference type="ARBA" id="ARBA00009765"/>
    </source>
</evidence>
<dbReference type="Proteomes" id="UP000215383">
    <property type="component" value="Chromosome 1"/>
</dbReference>
<reference evidence="7 8" key="1">
    <citation type="submission" date="2017-06" db="EMBL/GenBank/DDBJ databases">
        <authorList>
            <consortium name="Pathogen Informatics"/>
        </authorList>
    </citation>
    <scope>NUCLEOTIDE SEQUENCE [LARGE SCALE GENOMIC DNA]</scope>
    <source>
        <strain evidence="7 8">NCTC10570</strain>
    </source>
</reference>
<evidence type="ECO:0000256" key="1">
    <source>
        <dbReference type="ARBA" id="ARBA00004141"/>
    </source>
</evidence>
<evidence type="ECO:0000313" key="8">
    <source>
        <dbReference type="Proteomes" id="UP000215383"/>
    </source>
</evidence>
<dbReference type="PANTHER" id="PTHR47891">
    <property type="entry name" value="TRANSPORTER-RELATED"/>
    <property type="match status" value="1"/>
</dbReference>
<dbReference type="OrthoDB" id="9803416at2"/>
<evidence type="ECO:0000256" key="6">
    <source>
        <dbReference type="SAM" id="Phobius"/>
    </source>
</evidence>
<dbReference type="PANTHER" id="PTHR47891:SF2">
    <property type="entry name" value="MAGNESIUM AND COBALT TRANSPORTER"/>
    <property type="match status" value="1"/>
</dbReference>
<evidence type="ECO:0000256" key="5">
    <source>
        <dbReference type="ARBA" id="ARBA00023136"/>
    </source>
</evidence>
<dbReference type="eggNOG" id="COG0598">
    <property type="taxonomic scope" value="Bacteria"/>
</dbReference>
<keyword evidence="5 6" id="KW-0472">Membrane</keyword>
<dbReference type="RefSeq" id="WP_027890000.1">
    <property type="nucleotide sequence ID" value="NZ_CALXYH010000003.1"/>
</dbReference>
<organism evidence="7 8">
    <name type="scientific">Megamonas hypermegale</name>
    <dbReference type="NCBI Taxonomy" id="158847"/>
    <lineage>
        <taxon>Bacteria</taxon>
        <taxon>Bacillati</taxon>
        <taxon>Bacillota</taxon>
        <taxon>Negativicutes</taxon>
        <taxon>Selenomonadales</taxon>
        <taxon>Selenomonadaceae</taxon>
        <taxon>Megamonas</taxon>
    </lineage>
</organism>
<evidence type="ECO:0000256" key="4">
    <source>
        <dbReference type="ARBA" id="ARBA00022989"/>
    </source>
</evidence>
<dbReference type="Pfam" id="PF01544">
    <property type="entry name" value="CorA"/>
    <property type="match status" value="1"/>
</dbReference>
<accession>A0A239U7J0</accession>
<dbReference type="InterPro" id="IPR045861">
    <property type="entry name" value="CorA_cytoplasmic_dom"/>
</dbReference>
<dbReference type="GeneID" id="78508054"/>
<keyword evidence="3 6" id="KW-0812">Transmembrane</keyword>
<feature type="transmembrane region" description="Helical" evidence="6">
    <location>
        <begin position="292"/>
        <end position="314"/>
    </location>
</feature>
<evidence type="ECO:0000313" key="7">
    <source>
        <dbReference type="EMBL" id="SNV04963.1"/>
    </source>
</evidence>
<name>A0A239U7J0_9FIRM</name>
<dbReference type="SUPFAM" id="SSF143865">
    <property type="entry name" value="CorA soluble domain-like"/>
    <property type="match status" value="1"/>
</dbReference>
<protein>
    <submittedName>
        <fullName evidence="7">Magnesium transport protein CorA</fullName>
    </submittedName>
</protein>
<feature type="transmembrane region" description="Helical" evidence="6">
    <location>
        <begin position="256"/>
        <end position="280"/>
    </location>
</feature>
<dbReference type="AlphaFoldDB" id="A0A239U7J0"/>
<proteinExistence type="inferred from homology"/>
<dbReference type="Gene3D" id="3.30.460.20">
    <property type="entry name" value="CorA soluble domain-like"/>
    <property type="match status" value="1"/>
</dbReference>
<comment type="similarity">
    <text evidence="2">Belongs to the CorA metal ion transporter (MIT) (TC 1.A.35) family.</text>
</comment>
<evidence type="ECO:0000256" key="3">
    <source>
        <dbReference type="ARBA" id="ARBA00022692"/>
    </source>
</evidence>
<dbReference type="GO" id="GO:0046873">
    <property type="term" value="F:metal ion transmembrane transporter activity"/>
    <property type="evidence" value="ECO:0007669"/>
    <property type="project" value="InterPro"/>
</dbReference>
<dbReference type="SUPFAM" id="SSF144083">
    <property type="entry name" value="Magnesium transport protein CorA, transmembrane region"/>
    <property type="match status" value="1"/>
</dbReference>
<dbReference type="InterPro" id="IPR045863">
    <property type="entry name" value="CorA_TM1_TM2"/>
</dbReference>
<dbReference type="GO" id="GO:0016020">
    <property type="term" value="C:membrane"/>
    <property type="evidence" value="ECO:0007669"/>
    <property type="project" value="UniProtKB-SubCell"/>
</dbReference>